<evidence type="ECO:0000259" key="4">
    <source>
        <dbReference type="PROSITE" id="PS01124"/>
    </source>
</evidence>
<organism evidence="5 6">
    <name type="scientific">Pseudaminobacter soli</name>
    <name type="common">ex Li et al. 2025</name>
    <dbReference type="NCBI Taxonomy" id="1295366"/>
    <lineage>
        <taxon>Bacteria</taxon>
        <taxon>Pseudomonadati</taxon>
        <taxon>Pseudomonadota</taxon>
        <taxon>Alphaproteobacteria</taxon>
        <taxon>Hyphomicrobiales</taxon>
        <taxon>Phyllobacteriaceae</taxon>
        <taxon>Pseudaminobacter</taxon>
    </lineage>
</organism>
<dbReference type="OrthoDB" id="9806208at2"/>
<evidence type="ECO:0000313" key="6">
    <source>
        <dbReference type="Proteomes" id="UP000240653"/>
    </source>
</evidence>
<dbReference type="EMBL" id="PXYL01000023">
    <property type="protein sequence ID" value="PSJ55588.1"/>
    <property type="molecule type" value="Genomic_DNA"/>
</dbReference>
<gene>
    <name evidence="5" type="ORF">C7I85_26400</name>
</gene>
<accession>A0A2P7RZC3</accession>
<feature type="domain" description="HTH araC/xylS-type" evidence="4">
    <location>
        <begin position="206"/>
        <end position="304"/>
    </location>
</feature>
<dbReference type="PROSITE" id="PS00041">
    <property type="entry name" value="HTH_ARAC_FAMILY_1"/>
    <property type="match status" value="1"/>
</dbReference>
<keyword evidence="2" id="KW-0238">DNA-binding</keyword>
<dbReference type="SMART" id="SM00342">
    <property type="entry name" value="HTH_ARAC"/>
    <property type="match status" value="1"/>
</dbReference>
<dbReference type="SUPFAM" id="SSF46689">
    <property type="entry name" value="Homeodomain-like"/>
    <property type="match status" value="2"/>
</dbReference>
<dbReference type="InterPro" id="IPR020449">
    <property type="entry name" value="Tscrpt_reg_AraC-type_HTH"/>
</dbReference>
<dbReference type="GO" id="GO:0003700">
    <property type="term" value="F:DNA-binding transcription factor activity"/>
    <property type="evidence" value="ECO:0007669"/>
    <property type="project" value="InterPro"/>
</dbReference>
<dbReference type="AlphaFoldDB" id="A0A2P7RZC3"/>
<keyword evidence="1" id="KW-0805">Transcription regulation</keyword>
<dbReference type="Gene3D" id="1.10.10.60">
    <property type="entry name" value="Homeodomain-like"/>
    <property type="match status" value="2"/>
</dbReference>
<dbReference type="InterPro" id="IPR050204">
    <property type="entry name" value="AraC_XylS_family_regulators"/>
</dbReference>
<dbReference type="InterPro" id="IPR018060">
    <property type="entry name" value="HTH_AraC"/>
</dbReference>
<evidence type="ECO:0000256" key="1">
    <source>
        <dbReference type="ARBA" id="ARBA00023015"/>
    </source>
</evidence>
<dbReference type="Pfam" id="PF12833">
    <property type="entry name" value="HTH_18"/>
    <property type="match status" value="1"/>
</dbReference>
<evidence type="ECO:0000256" key="3">
    <source>
        <dbReference type="ARBA" id="ARBA00023163"/>
    </source>
</evidence>
<dbReference type="InterPro" id="IPR018062">
    <property type="entry name" value="HTH_AraC-typ_CS"/>
</dbReference>
<evidence type="ECO:0000256" key="2">
    <source>
        <dbReference type="ARBA" id="ARBA00023125"/>
    </source>
</evidence>
<reference evidence="5 6" key="1">
    <citation type="submission" date="2018-03" db="EMBL/GenBank/DDBJ databases">
        <title>The draft genome of Mesorhizobium soli JCM 19897.</title>
        <authorList>
            <person name="Li L."/>
            <person name="Liu L."/>
            <person name="Liang L."/>
            <person name="Wang T."/>
            <person name="Zhang X."/>
        </authorList>
    </citation>
    <scope>NUCLEOTIDE SEQUENCE [LARGE SCALE GENOMIC DNA]</scope>
    <source>
        <strain evidence="5 6">JCM 19897</strain>
    </source>
</reference>
<keyword evidence="3" id="KW-0804">Transcription</keyword>
<dbReference type="PRINTS" id="PR00032">
    <property type="entry name" value="HTHARAC"/>
</dbReference>
<name>A0A2P7RZC3_9HYPH</name>
<dbReference type="GO" id="GO:0043565">
    <property type="term" value="F:sequence-specific DNA binding"/>
    <property type="evidence" value="ECO:0007669"/>
    <property type="project" value="InterPro"/>
</dbReference>
<dbReference type="InterPro" id="IPR009057">
    <property type="entry name" value="Homeodomain-like_sf"/>
</dbReference>
<dbReference type="PROSITE" id="PS01124">
    <property type="entry name" value="HTH_ARAC_FAMILY_2"/>
    <property type="match status" value="1"/>
</dbReference>
<proteinExistence type="predicted"/>
<dbReference type="Proteomes" id="UP000240653">
    <property type="component" value="Unassembled WGS sequence"/>
</dbReference>
<protein>
    <submittedName>
        <fullName evidence="5">AraC family transcriptional regulator</fullName>
    </submittedName>
</protein>
<dbReference type="PANTHER" id="PTHR46796">
    <property type="entry name" value="HTH-TYPE TRANSCRIPTIONAL ACTIVATOR RHAS-RELATED"/>
    <property type="match status" value="1"/>
</dbReference>
<keyword evidence="6" id="KW-1185">Reference proteome</keyword>
<comment type="caution">
    <text evidence="5">The sequence shown here is derived from an EMBL/GenBank/DDBJ whole genome shotgun (WGS) entry which is preliminary data.</text>
</comment>
<dbReference type="PANTHER" id="PTHR46796:SF14">
    <property type="entry name" value="TRANSCRIPTIONAL REGULATORY PROTEIN"/>
    <property type="match status" value="1"/>
</dbReference>
<evidence type="ECO:0000313" key="5">
    <source>
        <dbReference type="EMBL" id="PSJ55588.1"/>
    </source>
</evidence>
<sequence>MPHRARAESTRNPVAVAVGLPDAPALTTTRAARGTGMEFLELNCERRNAGVTVPVRENAFLIALQLKKSTDFDLFAGGRFIQPEGFEAGETAIFDLRMELATDLRDPFHAINLYVPHKALLAMGDEGDIPRHIQELRHTVGETVRDPVVRDLLLSMRPALARREEIPELFVDHVALALSIHLAGKYGNVAQLPRQWGGGLAPWQERRAKELMEANIDRGLTLEALAQSCSLSKRHFTRAFRQSTGLAPYQWLQHRRIDKAKQLLAKSAISLSAIALECGFADQSHFTRAFSRVVGVTPNSWRRTKLE</sequence>